<dbReference type="RefSeq" id="XP_006814713.1">
    <property type="nucleotide sequence ID" value="XM_006814650.1"/>
</dbReference>
<organism evidence="6 7">
    <name type="scientific">Saccoglossus kowalevskii</name>
    <name type="common">Acorn worm</name>
    <dbReference type="NCBI Taxonomy" id="10224"/>
    <lineage>
        <taxon>Eukaryota</taxon>
        <taxon>Metazoa</taxon>
        <taxon>Hemichordata</taxon>
        <taxon>Enteropneusta</taxon>
        <taxon>Harrimaniidae</taxon>
        <taxon>Saccoglossus</taxon>
    </lineage>
</organism>
<keyword evidence="3" id="KW-0560">Oxidoreductase</keyword>
<evidence type="ECO:0000313" key="7">
    <source>
        <dbReference type="RefSeq" id="XP_006814713.1"/>
    </source>
</evidence>
<dbReference type="CDD" id="cd02000">
    <property type="entry name" value="TPP_E1_PDC_ADC_BCADC"/>
    <property type="match status" value="1"/>
</dbReference>
<keyword evidence="6" id="KW-1185">Reference proteome</keyword>
<dbReference type="Pfam" id="PF00676">
    <property type="entry name" value="E1_dh"/>
    <property type="match status" value="1"/>
</dbReference>
<dbReference type="InterPro" id="IPR050642">
    <property type="entry name" value="PDH_E1_Alpha_Subunit"/>
</dbReference>
<evidence type="ECO:0000256" key="1">
    <source>
        <dbReference type="ARBA" id="ARBA00001964"/>
    </source>
</evidence>
<dbReference type="InterPro" id="IPR029061">
    <property type="entry name" value="THDP-binding"/>
</dbReference>
<feature type="domain" description="Dehydrogenase E1 component" evidence="5">
    <location>
        <begin position="218"/>
        <end position="380"/>
    </location>
</feature>
<dbReference type="Gene3D" id="3.40.50.970">
    <property type="match status" value="2"/>
</dbReference>
<evidence type="ECO:0000256" key="4">
    <source>
        <dbReference type="ARBA" id="ARBA00023052"/>
    </source>
</evidence>
<sequence length="409" mass="45567">MSQAWQQIECCGSKSHPLSECKLHFGYDKCDSVVSPRGRWKAARDMWKTAGVNGFVLERTFHRASATHQGGQAYGTQCATFRVKECHLHKLQKGPATDVLLNRDEGLKFYKQMKTIRMLGTILFELKKEKDLISGTVHTQTGQEACCIGIISALKLDDPIVTTYRAHGYGYARGMTLRSILAEISGRTTGCVKGKGGSMHIAAPRDYNFFGGFTILGSQGQIFEAFNIASLWNLPVMYICENNNYAISTPVKRASASTTFYTRGDFVPGIRADGMDVLAVREATKYCADYIRDNQGPIILVLMTYRYVGHSVNFPSTALYRTKEEEDRVKATSDAIHNLRDKLLTSKLATLQELSKIDADVKEELFEATELAKKDPLPDISETYTDVYCDSSGSPIKGCDPWTAYIYPD</sequence>
<comment type="cofactor">
    <cofactor evidence="1">
        <name>thiamine diphosphate</name>
        <dbReference type="ChEBI" id="CHEBI:58937"/>
    </cofactor>
</comment>
<dbReference type="SUPFAM" id="SSF52518">
    <property type="entry name" value="Thiamin diphosphate-binding fold (THDP-binding)"/>
    <property type="match status" value="1"/>
</dbReference>
<evidence type="ECO:0000313" key="6">
    <source>
        <dbReference type="Proteomes" id="UP000694865"/>
    </source>
</evidence>
<reference evidence="7" key="1">
    <citation type="submission" date="2025-08" db="UniProtKB">
        <authorList>
            <consortium name="RefSeq"/>
        </authorList>
    </citation>
    <scope>IDENTIFICATION</scope>
    <source>
        <tissue evidence="7">Testes</tissue>
    </source>
</reference>
<protein>
    <submittedName>
        <fullName evidence="7">Pyruvate dehydrogenase E1 component subunit alpha, somatic form, mitochondrial-like</fullName>
    </submittedName>
</protein>
<evidence type="ECO:0000256" key="2">
    <source>
        <dbReference type="ARBA" id="ARBA00022946"/>
    </source>
</evidence>
<dbReference type="Proteomes" id="UP000694865">
    <property type="component" value="Unplaced"/>
</dbReference>
<accession>A0ABM0M3X2</accession>
<dbReference type="GeneID" id="100377167"/>
<keyword evidence="4" id="KW-0786">Thiamine pyrophosphate</keyword>
<gene>
    <name evidence="7" type="primary">LOC100377167</name>
</gene>
<keyword evidence="2" id="KW-0809">Transit peptide</keyword>
<dbReference type="InterPro" id="IPR001017">
    <property type="entry name" value="DH_E1"/>
</dbReference>
<proteinExistence type="predicted"/>
<name>A0ABM0M3X2_SACKO</name>
<dbReference type="PANTHER" id="PTHR11516:SF60">
    <property type="entry name" value="PYRUVATE DEHYDROGENASE E1 COMPONENT SUBUNIT ALPHA"/>
    <property type="match status" value="1"/>
</dbReference>
<evidence type="ECO:0000259" key="5">
    <source>
        <dbReference type="Pfam" id="PF00676"/>
    </source>
</evidence>
<evidence type="ECO:0000256" key="3">
    <source>
        <dbReference type="ARBA" id="ARBA00023002"/>
    </source>
</evidence>
<dbReference type="PANTHER" id="PTHR11516">
    <property type="entry name" value="PYRUVATE DEHYDROGENASE E1 COMPONENT, ALPHA SUBUNIT BACTERIAL AND ORGANELLAR"/>
    <property type="match status" value="1"/>
</dbReference>